<protein>
    <submittedName>
        <fullName evidence="4">DUF1593 domain-containing protein</fullName>
    </submittedName>
</protein>
<evidence type="ECO:0000259" key="2">
    <source>
        <dbReference type="Pfam" id="PF07632"/>
    </source>
</evidence>
<dbReference type="InterPro" id="IPR048527">
    <property type="entry name" value="Sde182_C"/>
</dbReference>
<organism evidence="4 5">
    <name type="scientific">Sphingomonas citri</name>
    <dbReference type="NCBI Taxonomy" id="2862499"/>
    <lineage>
        <taxon>Bacteria</taxon>
        <taxon>Pseudomonadati</taxon>
        <taxon>Pseudomonadota</taxon>
        <taxon>Alphaproteobacteria</taxon>
        <taxon>Sphingomonadales</taxon>
        <taxon>Sphingomonadaceae</taxon>
        <taxon>Sphingomonas</taxon>
    </lineage>
</organism>
<feature type="domain" description="Cellulose-binding Sde182 C-terminal" evidence="3">
    <location>
        <begin position="404"/>
        <end position="498"/>
    </location>
</feature>
<dbReference type="Proteomes" id="UP000759103">
    <property type="component" value="Unassembled WGS sequence"/>
</dbReference>
<dbReference type="EMBL" id="JAHXZN010000001">
    <property type="protein sequence ID" value="MBW6530373.1"/>
    <property type="molecule type" value="Genomic_DNA"/>
</dbReference>
<dbReference type="RefSeq" id="WP_219747741.1">
    <property type="nucleotide sequence ID" value="NZ_JAHXZN010000001.1"/>
</dbReference>
<sequence length="500" mass="54762">MTIPRLFLAAGIAGAAMSGAAASVPREAVPPPVPQPPDRARLFVLTDIGNEPDDQMSLVRLLLYAQSVDIEGLAAVTSTWLRNTTNAPTLRAIVADYGAVRPRLMRHARGWPTATELLGRVVEGLPVYGMAGVGEGRASAASRAIIAAADRADVRPLWISAWGGTNALAQALYDVRRTRSPEALRAFVSRLRVYAISDQDDSGAWVRREFPDLFFIVSPSSQDSGDYAAATWTGISGDAFYRNGAGGDPRTVTNDWLDRHIRGDRPLARHYLRYAYIMEGDTPAFLGLIPNGLNRQDQPDWGGWGGRYVLRRPAGETRAIWTQGSDDTLRLSSRDTVIGRDGQSLVSDQATIWRWRTAFQHDFAARMAWTHRPWGGANHAPLAAIDGDTGTAWVRRDVRLGQAMRLDASASADPDRDRLHYRWYAYPEAGQPAGQRSAVVTIAGTDRAVAAITPTRLCDTPWPTRSVRCDRGTVHVVLEVTDDGVPSLTSYRRIILSVSR</sequence>
<evidence type="ECO:0000259" key="3">
    <source>
        <dbReference type="Pfam" id="PF21027"/>
    </source>
</evidence>
<name>A0ABS7BL87_9SPHN</name>
<evidence type="ECO:0000313" key="5">
    <source>
        <dbReference type="Proteomes" id="UP000759103"/>
    </source>
</evidence>
<keyword evidence="5" id="KW-1185">Reference proteome</keyword>
<feature type="signal peptide" evidence="1">
    <location>
        <begin position="1"/>
        <end position="21"/>
    </location>
</feature>
<proteinExistence type="predicted"/>
<feature type="chain" id="PRO_5045522039" evidence="1">
    <location>
        <begin position="22"/>
        <end position="500"/>
    </location>
</feature>
<keyword evidence="1" id="KW-0732">Signal</keyword>
<dbReference type="InterPro" id="IPR011483">
    <property type="entry name" value="Sde182_NH-like"/>
</dbReference>
<dbReference type="Gene3D" id="2.60.40.10">
    <property type="entry name" value="Immunoglobulins"/>
    <property type="match status" value="1"/>
</dbReference>
<dbReference type="Pfam" id="PF21027">
    <property type="entry name" value="Sde0182_C"/>
    <property type="match status" value="1"/>
</dbReference>
<feature type="domain" description="Cellulose-binding Sde182 nucleoside hydrolase-like" evidence="2">
    <location>
        <begin position="41"/>
        <end position="308"/>
    </location>
</feature>
<comment type="caution">
    <text evidence="4">The sequence shown here is derived from an EMBL/GenBank/DDBJ whole genome shotgun (WGS) entry which is preliminary data.</text>
</comment>
<evidence type="ECO:0000313" key="4">
    <source>
        <dbReference type="EMBL" id="MBW6530373.1"/>
    </source>
</evidence>
<reference evidence="4 5" key="1">
    <citation type="submission" date="2021-07" db="EMBL/GenBank/DDBJ databases">
        <title>Sphingomonas sp.</title>
        <authorList>
            <person name="Feng G."/>
            <person name="Li J."/>
            <person name="Pan M."/>
        </authorList>
    </citation>
    <scope>NUCLEOTIDE SEQUENCE [LARGE SCALE GENOMIC DNA]</scope>
    <source>
        <strain evidence="4 5">RRHST34</strain>
    </source>
</reference>
<dbReference type="Gene3D" id="3.90.245.10">
    <property type="entry name" value="Ribonucleoside hydrolase-like"/>
    <property type="match status" value="1"/>
</dbReference>
<dbReference type="SUPFAM" id="SSF53590">
    <property type="entry name" value="Nucleoside hydrolase"/>
    <property type="match status" value="1"/>
</dbReference>
<dbReference type="Pfam" id="PF07632">
    <property type="entry name" value="Sde182_NH-like"/>
    <property type="match status" value="1"/>
</dbReference>
<gene>
    <name evidence="4" type="ORF">KZ820_06465</name>
</gene>
<evidence type="ECO:0000256" key="1">
    <source>
        <dbReference type="SAM" id="SignalP"/>
    </source>
</evidence>
<accession>A0ABS7BL87</accession>
<dbReference type="InterPro" id="IPR013783">
    <property type="entry name" value="Ig-like_fold"/>
</dbReference>
<dbReference type="InterPro" id="IPR036452">
    <property type="entry name" value="Ribo_hydro-like"/>
</dbReference>